<dbReference type="InterPro" id="IPR036188">
    <property type="entry name" value="FAD/NAD-bd_sf"/>
</dbReference>
<dbReference type="GO" id="GO:0051536">
    <property type="term" value="F:iron-sulfur cluster binding"/>
    <property type="evidence" value="ECO:0007669"/>
    <property type="project" value="InterPro"/>
</dbReference>
<dbReference type="EMBL" id="MDGQ01000005">
    <property type="protein sequence ID" value="OEK04722.1"/>
    <property type="molecule type" value="Genomic_DNA"/>
</dbReference>
<dbReference type="STRING" id="1563681.BFP71_14840"/>
<accession>A0A1E5T017</accession>
<name>A0A1E5T017_9BACT</name>
<reference evidence="7 8" key="1">
    <citation type="submission" date="2016-08" db="EMBL/GenBank/DDBJ databases">
        <title>Draft genome of Fabibacter sp. strain SK-8.</title>
        <authorList>
            <person name="Wong S.-K."/>
            <person name="Hamasaki K."/>
            <person name="Yoshizawa S."/>
        </authorList>
    </citation>
    <scope>NUCLEOTIDE SEQUENCE [LARGE SCALE GENOMIC DNA]</scope>
    <source>
        <strain evidence="7 8">SK-8</strain>
    </source>
</reference>
<dbReference type="PANTHER" id="PTHR43100">
    <property type="entry name" value="GLUTAMATE SYNTHASE [NADPH] SMALL CHAIN"/>
    <property type="match status" value="1"/>
</dbReference>
<dbReference type="InterPro" id="IPR028261">
    <property type="entry name" value="DPD_II"/>
</dbReference>
<evidence type="ECO:0000313" key="7">
    <source>
        <dbReference type="EMBL" id="OEK04722.1"/>
    </source>
</evidence>
<dbReference type="OrthoDB" id="9803192at2"/>
<dbReference type="Pfam" id="PF14691">
    <property type="entry name" value="Fer4_20"/>
    <property type="match status" value="1"/>
</dbReference>
<feature type="domain" description="Dihydroprymidine dehydrogenase" evidence="6">
    <location>
        <begin position="23"/>
        <end position="131"/>
    </location>
</feature>
<evidence type="ECO:0000313" key="8">
    <source>
        <dbReference type="Proteomes" id="UP000095552"/>
    </source>
</evidence>
<dbReference type="SUPFAM" id="SSF46548">
    <property type="entry name" value="alpha-helical ferredoxin"/>
    <property type="match status" value="1"/>
</dbReference>
<evidence type="ECO:0000256" key="4">
    <source>
        <dbReference type="ARBA" id="ARBA00029440"/>
    </source>
</evidence>
<feature type="domain" description="FAD/NAD(P)-binding" evidence="5">
    <location>
        <begin position="144"/>
        <end position="457"/>
    </location>
</feature>
<evidence type="ECO:0000259" key="6">
    <source>
        <dbReference type="Pfam" id="PF14691"/>
    </source>
</evidence>
<dbReference type="PANTHER" id="PTHR43100:SF1">
    <property type="entry name" value="GLUTAMATE SYNTHASE [NADPH] SMALL CHAIN"/>
    <property type="match status" value="1"/>
</dbReference>
<dbReference type="NCBIfam" id="TIGR01317">
    <property type="entry name" value="GOGAT_sm_gam"/>
    <property type="match status" value="1"/>
</dbReference>
<keyword evidence="3" id="KW-0314">Glutamate biosynthesis</keyword>
<comment type="pathway">
    <text evidence="4">Amino-acid biosynthesis.</text>
</comment>
<dbReference type="GO" id="GO:0006537">
    <property type="term" value="P:glutamate biosynthetic process"/>
    <property type="evidence" value="ECO:0007669"/>
    <property type="project" value="UniProtKB-KW"/>
</dbReference>
<evidence type="ECO:0000256" key="2">
    <source>
        <dbReference type="ARBA" id="ARBA00023002"/>
    </source>
</evidence>
<keyword evidence="8" id="KW-1185">Reference proteome</keyword>
<dbReference type="InterPro" id="IPR023753">
    <property type="entry name" value="FAD/NAD-binding_dom"/>
</dbReference>
<keyword evidence="1" id="KW-0028">Amino-acid biosynthesis</keyword>
<comment type="caution">
    <text evidence="7">The sequence shown here is derived from an EMBL/GenBank/DDBJ whole genome shotgun (WGS) entry which is preliminary data.</text>
</comment>
<dbReference type="Gene3D" id="3.50.50.60">
    <property type="entry name" value="FAD/NAD(P)-binding domain"/>
    <property type="match status" value="2"/>
</dbReference>
<proteinExistence type="predicted"/>
<dbReference type="PRINTS" id="PR00419">
    <property type="entry name" value="ADXRDTASE"/>
</dbReference>
<gene>
    <name evidence="7" type="primary">gltD</name>
    <name evidence="7" type="ORF">BFP71_14840</name>
</gene>
<evidence type="ECO:0000259" key="5">
    <source>
        <dbReference type="Pfam" id="PF07992"/>
    </source>
</evidence>
<sequence>MGDIKGFLKHDRIAKGNEAPEQRKKHFEEFSIPWNKAKYEDQASRCMDCGIPFCHEGCPLGNKIPDFNDAVHRGNWQEAWELLKTTNNFPEFTGRICPAPCEASCVLGLNNEAVNIEHIEKEISETAFKEGWEKPIVPTTETGFKVAVIGSGPAGLAAAEESRKRGHSVTVFERDNAPGGLLRYGIPDFKLDKSTVARRVSLMEAAGIEFKTGVEIGEDITAEVLETTFDAIILCTGSTVPRNLTIEGRDLKGVHFAMDYLKHQNQVIAGEIDSLNSEMDMAGKRVVVIGGGDTGADCVGTSNRQGAVNVSQIELLEKPPLARATSNPWPEWPMVLTTSTSHEEGVDRNWALLTKRFIGLDGRLTGVETVKIQWIDQARFEYQEVSGTEEVKPCDAVFLAIGFAKPETKGIVEQFDLALDQKSNIKASGYKTSKPNVFAAGDCRRGQSLVVWAIAEGRKAAVAVNQYYQALVPKT</sequence>
<dbReference type="GO" id="GO:0016639">
    <property type="term" value="F:oxidoreductase activity, acting on the CH-NH2 group of donors, NAD or NADP as acceptor"/>
    <property type="evidence" value="ECO:0007669"/>
    <property type="project" value="InterPro"/>
</dbReference>
<dbReference type="InterPro" id="IPR051394">
    <property type="entry name" value="Glutamate_Synthase"/>
</dbReference>
<dbReference type="SUPFAM" id="SSF51971">
    <property type="entry name" value="Nucleotide-binding domain"/>
    <property type="match status" value="2"/>
</dbReference>
<dbReference type="Proteomes" id="UP000095552">
    <property type="component" value="Unassembled WGS sequence"/>
</dbReference>
<evidence type="ECO:0000256" key="3">
    <source>
        <dbReference type="ARBA" id="ARBA00023164"/>
    </source>
</evidence>
<dbReference type="InterPro" id="IPR009051">
    <property type="entry name" value="Helical_ferredxn"/>
</dbReference>
<dbReference type="Pfam" id="PF07992">
    <property type="entry name" value="Pyr_redox_2"/>
    <property type="match status" value="1"/>
</dbReference>
<dbReference type="Gene3D" id="1.10.1060.10">
    <property type="entry name" value="Alpha-helical ferredoxin"/>
    <property type="match status" value="1"/>
</dbReference>
<evidence type="ECO:0000256" key="1">
    <source>
        <dbReference type="ARBA" id="ARBA00022605"/>
    </source>
</evidence>
<keyword evidence="2" id="KW-0560">Oxidoreductase</keyword>
<dbReference type="InterPro" id="IPR006005">
    <property type="entry name" value="Glut_synth_ssu1"/>
</dbReference>
<protein>
    <submittedName>
        <fullName evidence="7">Glutamate synthase</fullName>
    </submittedName>
</protein>
<organism evidence="7 8">
    <name type="scientific">Roseivirga misakiensis</name>
    <dbReference type="NCBI Taxonomy" id="1563681"/>
    <lineage>
        <taxon>Bacteria</taxon>
        <taxon>Pseudomonadati</taxon>
        <taxon>Bacteroidota</taxon>
        <taxon>Cytophagia</taxon>
        <taxon>Cytophagales</taxon>
        <taxon>Roseivirgaceae</taxon>
        <taxon>Roseivirga</taxon>
    </lineage>
</organism>
<dbReference type="AlphaFoldDB" id="A0A1E5T017"/>
<dbReference type="RefSeq" id="WP_069836227.1">
    <property type="nucleotide sequence ID" value="NZ_MDGQ01000005.1"/>
</dbReference>